<keyword evidence="4 5" id="KW-0067">ATP-binding</keyword>
<feature type="region of interest" description="Disordered" evidence="9">
    <location>
        <begin position="483"/>
        <end position="509"/>
    </location>
</feature>
<comment type="pathway">
    <text evidence="5">Protein modification; protein sumoylation.</text>
</comment>
<name>A0A7S1XBH1_9RHOD</name>
<feature type="binding site" evidence="8">
    <location>
        <position position="366"/>
    </location>
    <ligand>
        <name>Zn(2+)</name>
        <dbReference type="ChEBI" id="CHEBI:29105"/>
    </ligand>
</feature>
<accession>A0A7S1XBH1</accession>
<evidence type="ECO:0000259" key="11">
    <source>
        <dbReference type="Pfam" id="PF10585"/>
    </source>
</evidence>
<dbReference type="InterPro" id="IPR028077">
    <property type="entry name" value="UAE_UbL_dom"/>
</dbReference>
<dbReference type="EMBL" id="HBGH01001994">
    <property type="protein sequence ID" value="CAD9224888.1"/>
    <property type="molecule type" value="Transcribed_RNA"/>
</dbReference>
<dbReference type="AlphaFoldDB" id="A0A7S1XBH1"/>
<dbReference type="Gene3D" id="1.10.10.520">
    <property type="entry name" value="Ubiquitin activating enzymes (Uba3). Chain: B, domain 2"/>
    <property type="match status" value="1"/>
</dbReference>
<dbReference type="InterPro" id="IPR000594">
    <property type="entry name" value="ThiF_NAD_FAD-bd"/>
</dbReference>
<evidence type="ECO:0000256" key="2">
    <source>
        <dbReference type="ARBA" id="ARBA00022741"/>
    </source>
</evidence>
<dbReference type="InterPro" id="IPR023318">
    <property type="entry name" value="Ub_act_enz_dom_a_sf"/>
</dbReference>
<dbReference type="InterPro" id="IPR045886">
    <property type="entry name" value="ThiF/MoeB/HesA"/>
</dbReference>
<evidence type="ECO:0000256" key="4">
    <source>
        <dbReference type="ARBA" id="ARBA00022840"/>
    </source>
</evidence>
<evidence type="ECO:0000256" key="6">
    <source>
        <dbReference type="PIRSR" id="PIRSR039133-1"/>
    </source>
</evidence>
<protein>
    <recommendedName>
        <fullName evidence="5">SUMO-activating enzyme subunit</fullName>
    </recommendedName>
</protein>
<comment type="subunit">
    <text evidence="5">Heterodimer.</text>
</comment>
<dbReference type="InterPro" id="IPR019572">
    <property type="entry name" value="UBA_E1_SCCH"/>
</dbReference>
<dbReference type="SUPFAM" id="SSF69572">
    <property type="entry name" value="Activating enzymes of the ubiquitin-like proteins"/>
    <property type="match status" value="1"/>
</dbReference>
<dbReference type="UniPathway" id="UPA00886"/>
<evidence type="ECO:0000259" key="12">
    <source>
        <dbReference type="Pfam" id="PF14732"/>
    </source>
</evidence>
<dbReference type="Pfam" id="PF10585">
    <property type="entry name" value="UBA_E1_SCCH"/>
    <property type="match status" value="1"/>
</dbReference>
<feature type="binding site" evidence="7">
    <location>
        <begin position="65"/>
        <end position="70"/>
    </location>
    <ligand>
        <name>ATP</name>
        <dbReference type="ChEBI" id="CHEBI:30616"/>
    </ligand>
</feature>
<dbReference type="GO" id="GO:0031510">
    <property type="term" value="C:SUMO activating enzyme complex"/>
    <property type="evidence" value="ECO:0007669"/>
    <property type="project" value="UniProtKB-UniRule"/>
</dbReference>
<sequence length="524" mass="58079">MCHGLPDAYGWHWGDLVCVQATVAAEQVERMVPGSSLKGQIGNIKDKTFNIEFFKQYNLVLNALDNLEARRHVNRMCLAAGTPFIESGSTGYNGQVMVIQPGITECYDCWPKPAPKTYAVCTIRSTPEKPVHCVVWAKALFELLFGPDDESNVLSDLDRDESDQRGHLRWRKGLASRDYAKQVATRVFVDDIKRQSSMEELWRKRAPPSPIDVVEKAQKEVVPQTISLLEQSKWSCERSAALFLNVISRIIDRRQDSIGSLTFDKDDEDAMTFVTTATNLRATAYGVDILSPFECKGIAGNIIHAIATTNAIVAGLLVLEALKVVIHGAEAVTQECRTTFVRRYATSGRRSLLIQPEPLQSPNPLCYACSKGQLHLFIDTKTAKLRDLIANVLKGKLGMVEPTISVTTGTEHNLIYECGEGLEKVEEQLYAANLLKTLDELEIRGGSSSLDVTDFAQQMECIVHIRFRDGDGFLLEGTLASKSAEPEAEAGTKRPFEDEDTSDVVMLGDEPKRPRLNVSVVIDS</sequence>
<dbReference type="InterPro" id="IPR030661">
    <property type="entry name" value="Uba2"/>
</dbReference>
<keyword evidence="5 8" id="KW-0479">Metal-binding</keyword>
<evidence type="ECO:0000256" key="5">
    <source>
        <dbReference type="PIRNR" id="PIRNR039133"/>
    </source>
</evidence>
<dbReference type="PIRSF" id="PIRSF039133">
    <property type="entry name" value="SUMO_E1B"/>
    <property type="match status" value="1"/>
</dbReference>
<keyword evidence="2 5" id="KW-0547">Nucleotide-binding</keyword>
<dbReference type="PANTHER" id="PTHR10953:SF5">
    <property type="entry name" value="SUMO-ACTIVATING ENZYME SUBUNIT 2"/>
    <property type="match status" value="1"/>
</dbReference>
<dbReference type="Pfam" id="PF14732">
    <property type="entry name" value="UAE_UbL"/>
    <property type="match status" value="1"/>
</dbReference>
<proteinExistence type="inferred from homology"/>
<feature type="domain" description="Ubiquitin-activating enzyme SCCH" evidence="11">
    <location>
        <begin position="179"/>
        <end position="295"/>
    </location>
</feature>
<evidence type="ECO:0000256" key="8">
    <source>
        <dbReference type="PIRSR" id="PIRSR039133-3"/>
    </source>
</evidence>
<evidence type="ECO:0000256" key="9">
    <source>
        <dbReference type="SAM" id="MobiDB-lite"/>
    </source>
</evidence>
<keyword evidence="5 8" id="KW-0862">Zinc</keyword>
<evidence type="ECO:0000259" key="10">
    <source>
        <dbReference type="Pfam" id="PF00899"/>
    </source>
</evidence>
<dbReference type="Pfam" id="PF00899">
    <property type="entry name" value="ThiF"/>
    <property type="match status" value="1"/>
</dbReference>
<feature type="domain" description="Ubiquitin/SUMO-activating enzyme ubiquitin-like" evidence="12">
    <location>
        <begin position="376"/>
        <end position="469"/>
    </location>
</feature>
<evidence type="ECO:0000256" key="7">
    <source>
        <dbReference type="PIRSR" id="PIRSR039133-2"/>
    </source>
</evidence>
<feature type="domain" description="THIF-type NAD/FAD binding fold" evidence="10">
    <location>
        <begin position="21"/>
        <end position="331"/>
    </location>
</feature>
<reference evidence="13" key="1">
    <citation type="submission" date="2021-01" db="EMBL/GenBank/DDBJ databases">
        <authorList>
            <person name="Corre E."/>
            <person name="Pelletier E."/>
            <person name="Niang G."/>
            <person name="Scheremetjew M."/>
            <person name="Finn R."/>
            <person name="Kale V."/>
            <person name="Holt S."/>
            <person name="Cochrane G."/>
            <person name="Meng A."/>
            <person name="Brown T."/>
            <person name="Cohen L."/>
        </authorList>
    </citation>
    <scope>NUCLEOTIDE SEQUENCE</scope>
    <source>
        <strain evidence="13">SAG 36.94</strain>
    </source>
</reference>
<dbReference type="Gene3D" id="3.10.290.20">
    <property type="entry name" value="Ubiquitin-like 2 activating enzyme e1b. Chain: B, domain 3"/>
    <property type="match status" value="1"/>
</dbReference>
<dbReference type="GO" id="GO:0005737">
    <property type="term" value="C:cytoplasm"/>
    <property type="evidence" value="ECO:0007669"/>
    <property type="project" value="TreeGrafter"/>
</dbReference>
<evidence type="ECO:0000256" key="3">
    <source>
        <dbReference type="ARBA" id="ARBA00022786"/>
    </source>
</evidence>
<gene>
    <name evidence="13" type="ORF">CCAE0312_LOCUS1066</name>
</gene>
<feature type="binding site" evidence="8">
    <location>
        <position position="369"/>
    </location>
    <ligand>
        <name>Zn(2+)</name>
        <dbReference type="ChEBI" id="CHEBI:29105"/>
    </ligand>
</feature>
<feature type="binding site" evidence="8">
    <location>
        <position position="109"/>
    </location>
    <ligand>
        <name>Zn(2+)</name>
        <dbReference type="ChEBI" id="CHEBI:29105"/>
    </ligand>
</feature>
<feature type="active site" description="Glycyl thioester intermediate" evidence="6">
    <location>
        <position position="121"/>
    </location>
</feature>
<organism evidence="13">
    <name type="scientific">Compsopogon caeruleus</name>
    <dbReference type="NCBI Taxonomy" id="31354"/>
    <lineage>
        <taxon>Eukaryota</taxon>
        <taxon>Rhodophyta</taxon>
        <taxon>Compsopogonophyceae</taxon>
        <taxon>Compsopogonales</taxon>
        <taxon>Compsopogonaceae</taxon>
        <taxon>Compsopogon</taxon>
    </lineage>
</organism>
<feature type="binding site" evidence="8">
    <location>
        <position position="106"/>
    </location>
    <ligand>
        <name>Zn(2+)</name>
        <dbReference type="ChEBI" id="CHEBI:29105"/>
    </ligand>
</feature>
<dbReference type="InterPro" id="IPR035985">
    <property type="entry name" value="Ubiquitin-activating_enz"/>
</dbReference>
<dbReference type="GO" id="GO:0005524">
    <property type="term" value="F:ATP binding"/>
    <property type="evidence" value="ECO:0007669"/>
    <property type="project" value="UniProtKB-UniRule"/>
</dbReference>
<keyword evidence="3 5" id="KW-0833">Ubl conjugation pathway</keyword>
<dbReference type="GO" id="GO:0016925">
    <property type="term" value="P:protein sumoylation"/>
    <property type="evidence" value="ECO:0007669"/>
    <property type="project" value="UniProtKB-UniRule"/>
</dbReference>
<comment type="similarity">
    <text evidence="1 5">Belongs to the ubiquitin-activating E1 family.</text>
</comment>
<evidence type="ECO:0000313" key="13">
    <source>
        <dbReference type="EMBL" id="CAD9224888.1"/>
    </source>
</evidence>
<evidence type="ECO:0000256" key="1">
    <source>
        <dbReference type="ARBA" id="ARBA00005673"/>
    </source>
</evidence>
<dbReference type="PANTHER" id="PTHR10953">
    <property type="entry name" value="UBIQUITIN-ACTIVATING ENZYME E1"/>
    <property type="match status" value="1"/>
</dbReference>
<dbReference type="GO" id="GO:0046872">
    <property type="term" value="F:metal ion binding"/>
    <property type="evidence" value="ECO:0007669"/>
    <property type="project" value="UniProtKB-KW"/>
</dbReference>
<dbReference type="GO" id="GO:0019948">
    <property type="term" value="F:SUMO activating enzyme activity"/>
    <property type="evidence" value="ECO:0007669"/>
    <property type="project" value="UniProtKB-UniRule"/>
</dbReference>